<evidence type="ECO:0000313" key="4">
    <source>
        <dbReference type="EMBL" id="SDP25549.1"/>
    </source>
</evidence>
<accession>A0A1H0R8Q4</accession>
<evidence type="ECO:0000313" key="5">
    <source>
        <dbReference type="Proteomes" id="UP000199341"/>
    </source>
</evidence>
<dbReference type="PANTHER" id="PTHR36852:SF1">
    <property type="entry name" value="PROTEIN GVPL 2"/>
    <property type="match status" value="1"/>
</dbReference>
<dbReference type="Pfam" id="PF06386">
    <property type="entry name" value="GvpL_GvpF"/>
    <property type="match status" value="1"/>
</dbReference>
<organism evidence="4 5">
    <name type="scientific">Actinacidiphila guanduensis</name>
    <dbReference type="NCBI Taxonomy" id="310781"/>
    <lineage>
        <taxon>Bacteria</taxon>
        <taxon>Bacillati</taxon>
        <taxon>Actinomycetota</taxon>
        <taxon>Actinomycetes</taxon>
        <taxon>Kitasatosporales</taxon>
        <taxon>Streptomycetaceae</taxon>
        <taxon>Actinacidiphila</taxon>
    </lineage>
</organism>
<sequence length="237" mass="26143">MPTYVYGIAGKEHPLRVEGLKGVGEPARELRVLTSGQLGVVVSDAPEGLRAKRRDVMAHQGVLEHLLSEGPVLPMRFGLVAPDDEQTIASVREREQQYTDRLAELDGCREYNVKVSRDEDDLLRQVLAEVPEARRLNELARERPGDRRLKMELGELAAQQAQARQQKDAARIMDALTPAAVRTREAPATGGTFLNVSFLVDRKQAAAFAEAVHGEAERCGDAYAFRTSGPLPPYSFV</sequence>
<evidence type="ECO:0000256" key="3">
    <source>
        <dbReference type="ARBA" id="ARBA00035643"/>
    </source>
</evidence>
<keyword evidence="5" id="KW-1185">Reference proteome</keyword>
<comment type="similarity">
    <text evidence="3">Belongs to the gas vesicle GvpF/GvpL family.</text>
</comment>
<dbReference type="AlphaFoldDB" id="A0A1H0R8Q4"/>
<dbReference type="PANTHER" id="PTHR36852">
    <property type="entry name" value="PROTEIN GVPL 2"/>
    <property type="match status" value="1"/>
</dbReference>
<reference evidence="4 5" key="1">
    <citation type="submission" date="2016-10" db="EMBL/GenBank/DDBJ databases">
        <authorList>
            <person name="de Groot N.N."/>
        </authorList>
    </citation>
    <scope>NUCLEOTIDE SEQUENCE [LARGE SCALE GENOMIC DNA]</scope>
    <source>
        <strain evidence="4 5">CGMCC 4.2022</strain>
    </source>
</reference>
<comment type="subcellular location">
    <subcellularLocation>
        <location evidence="2">Gas vesicle</location>
    </subcellularLocation>
</comment>
<dbReference type="OrthoDB" id="4864106at2"/>
<gene>
    <name evidence="4" type="ORF">SAMN05216259_12126</name>
</gene>
<keyword evidence="1" id="KW-0304">Gas vesicle</keyword>
<proteinExistence type="inferred from homology"/>
<dbReference type="InterPro" id="IPR009430">
    <property type="entry name" value="GvpL/GvpF"/>
</dbReference>
<dbReference type="GO" id="GO:0031412">
    <property type="term" value="P:gas vesicle organization"/>
    <property type="evidence" value="ECO:0007669"/>
    <property type="project" value="InterPro"/>
</dbReference>
<dbReference type="STRING" id="310781.SAMN05216259_12126"/>
<protein>
    <submittedName>
        <fullName evidence="4">Gas vesicle synthesis protein GvpL/GvpF</fullName>
    </submittedName>
</protein>
<dbReference type="Proteomes" id="UP000199341">
    <property type="component" value="Unassembled WGS sequence"/>
</dbReference>
<evidence type="ECO:0000256" key="2">
    <source>
        <dbReference type="ARBA" id="ARBA00035108"/>
    </source>
</evidence>
<name>A0A1H0R8Q4_9ACTN</name>
<dbReference type="RefSeq" id="WP_093788048.1">
    <property type="nucleotide sequence ID" value="NZ_FNIE01000021.1"/>
</dbReference>
<evidence type="ECO:0000256" key="1">
    <source>
        <dbReference type="ARBA" id="ARBA00022987"/>
    </source>
</evidence>
<dbReference type="GO" id="GO:0031411">
    <property type="term" value="C:gas vesicle"/>
    <property type="evidence" value="ECO:0007669"/>
    <property type="project" value="UniProtKB-SubCell"/>
</dbReference>
<dbReference type="EMBL" id="FNIE01000021">
    <property type="protein sequence ID" value="SDP25549.1"/>
    <property type="molecule type" value="Genomic_DNA"/>
</dbReference>